<protein>
    <submittedName>
        <fullName evidence="1">Uncharacterized protein</fullName>
    </submittedName>
</protein>
<proteinExistence type="predicted"/>
<dbReference type="AlphaFoldDB" id="A0AAD1AQN9"/>
<sequence length="260" mass="28882">MMQDESGDGMESSKELGNDVETDKGTAMLSQHATDLLIGLMYADHLDVESSHEQRTIFRGGKDFFATFAPLTAIKNRTTLKRARWELQACGALLSDQQQTHKHYHLAQTPWQIFKQFNSIMASPVRASRTYDAGTFAELLKLSGVDRKNFPLHTEGVVMLQAATFGSDQPLIYAVSQLAYDRLLKAELALKIAGSMPDHPDRRLVSIQTWSTDPALVSRWLHAGMPTPQADPLHYYLSVLSSSSVELKKDAAQLVAALLH</sequence>
<name>A0AAD1AQN9_LACCA</name>
<evidence type="ECO:0000313" key="2">
    <source>
        <dbReference type="Proteomes" id="UP000015560"/>
    </source>
</evidence>
<dbReference type="EMBL" id="AP012544">
    <property type="protein sequence ID" value="BAN75314.1"/>
    <property type="molecule type" value="Genomic_DNA"/>
</dbReference>
<accession>A0AAD1AQN9</accession>
<organism evidence="1 2">
    <name type="scientific">Lacticaseibacillus casei DSM 20011 = JCM 1134 = ATCC 393</name>
    <dbReference type="NCBI Taxonomy" id="1423732"/>
    <lineage>
        <taxon>Bacteria</taxon>
        <taxon>Bacillati</taxon>
        <taxon>Bacillota</taxon>
        <taxon>Bacilli</taxon>
        <taxon>Lactobacillales</taxon>
        <taxon>Lactobacillaceae</taxon>
        <taxon>Lacticaseibacillus</taxon>
    </lineage>
</organism>
<gene>
    <name evidence="1" type="ORF">LBCZ_2146</name>
</gene>
<dbReference type="Proteomes" id="UP000015560">
    <property type="component" value="Chromosome"/>
</dbReference>
<evidence type="ECO:0000313" key="1">
    <source>
        <dbReference type="EMBL" id="BAN75314.1"/>
    </source>
</evidence>
<reference evidence="1 2" key="1">
    <citation type="journal article" date="2013" name="PLoS ONE">
        <title>Genomic Adaptation of the Lactobacillus casei Group.</title>
        <authorList>
            <person name="Toh H."/>
            <person name="Oshima K."/>
            <person name="Nakano A."/>
            <person name="Takahata M."/>
            <person name="Murakami M."/>
            <person name="Takaki T."/>
            <person name="Nishiyama H."/>
            <person name="Igimi S."/>
            <person name="Hattori M."/>
            <person name="Morita H."/>
        </authorList>
    </citation>
    <scope>NUCLEOTIDE SEQUENCE [LARGE SCALE GENOMIC DNA]</scope>
    <source>
        <strain evidence="1 2">ATCC 393</strain>
    </source>
</reference>